<organism evidence="2 3">
    <name type="scientific">Araneus ventricosus</name>
    <name type="common">Orbweaver spider</name>
    <name type="synonym">Epeira ventricosa</name>
    <dbReference type="NCBI Taxonomy" id="182803"/>
    <lineage>
        <taxon>Eukaryota</taxon>
        <taxon>Metazoa</taxon>
        <taxon>Ecdysozoa</taxon>
        <taxon>Arthropoda</taxon>
        <taxon>Chelicerata</taxon>
        <taxon>Arachnida</taxon>
        <taxon>Araneae</taxon>
        <taxon>Araneomorphae</taxon>
        <taxon>Entelegynae</taxon>
        <taxon>Araneoidea</taxon>
        <taxon>Araneidae</taxon>
        <taxon>Araneus</taxon>
    </lineage>
</organism>
<dbReference type="EMBL" id="BGPR01010964">
    <property type="protein sequence ID" value="GBN48909.1"/>
    <property type="molecule type" value="Genomic_DNA"/>
</dbReference>
<evidence type="ECO:0000313" key="2">
    <source>
        <dbReference type="EMBL" id="GBN48909.1"/>
    </source>
</evidence>
<evidence type="ECO:0000256" key="1">
    <source>
        <dbReference type="SAM" id="MobiDB-lite"/>
    </source>
</evidence>
<evidence type="ECO:0000313" key="3">
    <source>
        <dbReference type="Proteomes" id="UP000499080"/>
    </source>
</evidence>
<keyword evidence="3" id="KW-1185">Reference proteome</keyword>
<comment type="caution">
    <text evidence="2">The sequence shown here is derived from an EMBL/GenBank/DDBJ whole genome shotgun (WGS) entry which is preliminary data.</text>
</comment>
<proteinExistence type="predicted"/>
<gene>
    <name evidence="2" type="ORF">AVEN_150439_1</name>
</gene>
<feature type="region of interest" description="Disordered" evidence="1">
    <location>
        <begin position="1"/>
        <end position="26"/>
    </location>
</feature>
<reference evidence="2 3" key="1">
    <citation type="journal article" date="2019" name="Sci. Rep.">
        <title>Orb-weaving spider Araneus ventricosus genome elucidates the spidroin gene catalogue.</title>
        <authorList>
            <person name="Kono N."/>
            <person name="Nakamura H."/>
            <person name="Ohtoshi R."/>
            <person name="Moran D.A.P."/>
            <person name="Shinohara A."/>
            <person name="Yoshida Y."/>
            <person name="Fujiwara M."/>
            <person name="Mori M."/>
            <person name="Tomita M."/>
            <person name="Arakawa K."/>
        </authorList>
    </citation>
    <scope>NUCLEOTIDE SEQUENCE [LARGE SCALE GENOMIC DNA]</scope>
</reference>
<dbReference type="Proteomes" id="UP000499080">
    <property type="component" value="Unassembled WGS sequence"/>
</dbReference>
<accession>A0A4Y2PCX8</accession>
<protein>
    <submittedName>
        <fullName evidence="2">Uncharacterized protein</fullName>
    </submittedName>
</protein>
<name>A0A4Y2PCX8_ARAVE</name>
<sequence>MVLSGLDALLDRTSNPEDPDPERLIQTDSCPMSLCLQPIQLLSQLEDMGPSGLDRKSNPKDPERLILDAQYQTERHHMSLCLCHYGC</sequence>
<dbReference type="AlphaFoldDB" id="A0A4Y2PCX8"/>